<evidence type="ECO:0000313" key="4">
    <source>
        <dbReference type="Proteomes" id="UP001558613"/>
    </source>
</evidence>
<feature type="compositionally biased region" description="Polar residues" evidence="1">
    <location>
        <begin position="356"/>
        <end position="366"/>
    </location>
</feature>
<evidence type="ECO:0000259" key="2">
    <source>
        <dbReference type="PROSITE" id="PS50106"/>
    </source>
</evidence>
<name>A0ABR3MZF8_9TELE</name>
<feature type="non-terminal residue" evidence="3">
    <location>
        <position position="1"/>
    </location>
</feature>
<organism evidence="3 4">
    <name type="scientific">Cirrhinus molitorella</name>
    <name type="common">mud carp</name>
    <dbReference type="NCBI Taxonomy" id="172907"/>
    <lineage>
        <taxon>Eukaryota</taxon>
        <taxon>Metazoa</taxon>
        <taxon>Chordata</taxon>
        <taxon>Craniata</taxon>
        <taxon>Vertebrata</taxon>
        <taxon>Euteleostomi</taxon>
        <taxon>Actinopterygii</taxon>
        <taxon>Neopterygii</taxon>
        <taxon>Teleostei</taxon>
        <taxon>Ostariophysi</taxon>
        <taxon>Cypriniformes</taxon>
        <taxon>Cyprinidae</taxon>
        <taxon>Labeoninae</taxon>
        <taxon>Labeonini</taxon>
        <taxon>Cirrhinus</taxon>
    </lineage>
</organism>
<proteinExistence type="predicted"/>
<feature type="domain" description="PDZ" evidence="2">
    <location>
        <begin position="11"/>
        <end position="64"/>
    </location>
</feature>
<dbReference type="Gene3D" id="2.30.42.10">
    <property type="match status" value="2"/>
</dbReference>
<dbReference type="PANTHER" id="PTHR10316:SF41">
    <property type="entry name" value="MAGI FAMILY MEMBER, X-LINKED A-RELATED"/>
    <property type="match status" value="1"/>
</dbReference>
<evidence type="ECO:0000256" key="1">
    <source>
        <dbReference type="SAM" id="MobiDB-lite"/>
    </source>
</evidence>
<feature type="compositionally biased region" description="Basic and acidic residues" evidence="1">
    <location>
        <begin position="318"/>
        <end position="355"/>
    </location>
</feature>
<accession>A0ABR3MZF8</accession>
<dbReference type="SMART" id="SM00228">
    <property type="entry name" value="PDZ"/>
    <property type="match status" value="2"/>
</dbReference>
<sequence>SSLVSHRFVTVRRGSPAARSGQIQPGDQLEAVEGRSVVTLPHRDLAQILRRAGNTLRLTIIPRSHTNNNLPEYPDFDAESRLRKGHRAKQKDSQYYSVDLERGPTGFGFSLRGGSEYNMGLYVLGLMEGGPASRSQKIQVSDQLVEINGDSTAGMTHSQAVEQIRKGGARIHLILKKGNGYVPDYDREAGAVSPSSLFSEKPHVATLDRSSPRSRGWVDDNGQERRERKGKEKKESGGRSRGRGAEESKRGWAEDVSTAGSSRSAGRRREQHMRSRSLPGTLRSREGPRREEKEVDTQGERKGEEERRRGRQKNNTIGDRRRKVEDVSSERENGLPTHQEKEKVSVRREKRDHNRTSTTEGTQRTPFSFLMPLDNDDDGSGAESAHSFSEVSVSAASIAFSGTQWPLDAISPLQAPGSPTTAPGPWLVPSPHKLSQVLEGKRLSQNKGGLWS</sequence>
<dbReference type="Pfam" id="PF00595">
    <property type="entry name" value="PDZ"/>
    <property type="match status" value="2"/>
</dbReference>
<evidence type="ECO:0000313" key="3">
    <source>
        <dbReference type="EMBL" id="KAL1269965.1"/>
    </source>
</evidence>
<feature type="compositionally biased region" description="Basic and acidic residues" evidence="1">
    <location>
        <begin position="283"/>
        <end position="308"/>
    </location>
</feature>
<keyword evidence="4" id="KW-1185">Reference proteome</keyword>
<gene>
    <name evidence="3" type="ORF">QQF64_032254</name>
</gene>
<dbReference type="SUPFAM" id="SSF50156">
    <property type="entry name" value="PDZ domain-like"/>
    <property type="match status" value="2"/>
</dbReference>
<feature type="region of interest" description="Disordered" evidence="1">
    <location>
        <begin position="202"/>
        <end position="385"/>
    </location>
</feature>
<feature type="compositionally biased region" description="Basic residues" evidence="1">
    <location>
        <begin position="265"/>
        <end position="275"/>
    </location>
</feature>
<protein>
    <recommendedName>
        <fullName evidence="2">PDZ domain-containing protein</fullName>
    </recommendedName>
</protein>
<comment type="caution">
    <text evidence="3">The sequence shown here is derived from an EMBL/GenBank/DDBJ whole genome shotgun (WGS) entry which is preliminary data.</text>
</comment>
<dbReference type="CDD" id="cd06735">
    <property type="entry name" value="PDZ5_MAGI-1_3-like"/>
    <property type="match status" value="1"/>
</dbReference>
<dbReference type="PROSITE" id="PS50106">
    <property type="entry name" value="PDZ"/>
    <property type="match status" value="2"/>
</dbReference>
<dbReference type="Proteomes" id="UP001558613">
    <property type="component" value="Unassembled WGS sequence"/>
</dbReference>
<dbReference type="InterPro" id="IPR001478">
    <property type="entry name" value="PDZ"/>
</dbReference>
<dbReference type="InterPro" id="IPR036034">
    <property type="entry name" value="PDZ_sf"/>
</dbReference>
<feature type="compositionally biased region" description="Basic and acidic residues" evidence="1">
    <location>
        <begin position="216"/>
        <end position="253"/>
    </location>
</feature>
<feature type="region of interest" description="Disordered" evidence="1">
    <location>
        <begin position="411"/>
        <end position="431"/>
    </location>
</feature>
<feature type="domain" description="PDZ" evidence="2">
    <location>
        <begin position="97"/>
        <end position="179"/>
    </location>
</feature>
<reference evidence="3 4" key="1">
    <citation type="submission" date="2023-09" db="EMBL/GenBank/DDBJ databases">
        <authorList>
            <person name="Wang M."/>
        </authorList>
    </citation>
    <scope>NUCLEOTIDE SEQUENCE [LARGE SCALE GENOMIC DNA]</scope>
    <source>
        <strain evidence="3">GT-2023</strain>
        <tissue evidence="3">Liver</tissue>
    </source>
</reference>
<dbReference type="PANTHER" id="PTHR10316">
    <property type="entry name" value="MEMBRANE ASSOCIATED GUANYLATE KINASE-RELATED"/>
    <property type="match status" value="1"/>
</dbReference>
<dbReference type="EMBL" id="JAYMGO010000008">
    <property type="protein sequence ID" value="KAL1269965.1"/>
    <property type="molecule type" value="Genomic_DNA"/>
</dbReference>